<dbReference type="InterPro" id="IPR054168">
    <property type="entry name" value="PG_1098_Fer"/>
</dbReference>
<evidence type="ECO:0000259" key="1">
    <source>
        <dbReference type="Pfam" id="PF18096"/>
    </source>
</evidence>
<dbReference type="AlphaFoldDB" id="A0A917GK16"/>
<reference evidence="3" key="1">
    <citation type="journal article" date="2014" name="Int. J. Syst. Evol. Microbiol.">
        <title>Complete genome sequence of Corynebacterium casei LMG S-19264T (=DSM 44701T), isolated from a smear-ripened cheese.</title>
        <authorList>
            <consortium name="US DOE Joint Genome Institute (JGI-PGF)"/>
            <person name="Walter F."/>
            <person name="Albersmeier A."/>
            <person name="Kalinowski J."/>
            <person name="Ruckert C."/>
        </authorList>
    </citation>
    <scope>NUCLEOTIDE SEQUENCE</scope>
    <source>
        <strain evidence="3">CGMCC 1.12751</strain>
    </source>
</reference>
<dbReference type="SUPFAM" id="SSF53335">
    <property type="entry name" value="S-adenosyl-L-methionine-dependent methyltransferases"/>
    <property type="match status" value="1"/>
</dbReference>
<evidence type="ECO:0000313" key="4">
    <source>
        <dbReference type="Proteomes" id="UP000625976"/>
    </source>
</evidence>
<evidence type="ECO:0000313" key="3">
    <source>
        <dbReference type="EMBL" id="GGG48805.1"/>
    </source>
</evidence>
<dbReference type="RefSeq" id="WP_188464399.1">
    <property type="nucleotide sequence ID" value="NZ_BMFQ01000002.1"/>
</dbReference>
<evidence type="ECO:0000259" key="2">
    <source>
        <dbReference type="Pfam" id="PF22013"/>
    </source>
</evidence>
<sequence>MIKAVLNIKNQDFINRNLNADAATLLLKKQPELDVDIKILVEQIESKKRCEKKLSSWFKTPNIYYPNKLNIEQTSSEVTAKYKASLISGNSIIDLTGGFGVDCFYFSKQFQSVTHCEINEELSQIVKHNFQQLVIKNIDTAATDGIQYLKNNPSTFDWIYIDPSRRHDSKGKVFFLNDCLPNVPEHLELLFKCSSNILIKTSPLLDLSVGINELQHVKTIHIVAVNNEVKELLWVLQKDYNEDEILIETVNLTSSKIDRFSFKFNQENSAEVLYSLPLTYLYEPNTAILKAGGFNSVSKQLQLKKLHQHSHLYTSNKLIDFPGRSFKIEDILPYNKKQLKKTGIEKANITTRNFPDSVENIRKKLNIKDGGSIYIFATTNMENVKLLIICSKLS</sequence>
<dbReference type="Proteomes" id="UP000625976">
    <property type="component" value="Unassembled WGS sequence"/>
</dbReference>
<name>A0A917GK16_9FLAO</name>
<dbReference type="EMBL" id="BMFQ01000002">
    <property type="protein sequence ID" value="GGG48805.1"/>
    <property type="molecule type" value="Genomic_DNA"/>
</dbReference>
<proteinExistence type="predicted"/>
<protein>
    <submittedName>
        <fullName evidence="3">Uncharacterized protein</fullName>
    </submittedName>
</protein>
<organism evidence="3 4">
    <name type="scientific">Bizionia arctica</name>
    <dbReference type="NCBI Taxonomy" id="1495645"/>
    <lineage>
        <taxon>Bacteria</taxon>
        <taxon>Pseudomonadati</taxon>
        <taxon>Bacteroidota</taxon>
        <taxon>Flavobacteriia</taxon>
        <taxon>Flavobacteriales</taxon>
        <taxon>Flavobacteriaceae</taxon>
        <taxon>Bizionia</taxon>
    </lineage>
</organism>
<dbReference type="Gene3D" id="1.10.10.1110">
    <property type="entry name" value="Methyltransferase PG1098, N-terminal domain"/>
    <property type="match status" value="1"/>
</dbReference>
<comment type="caution">
    <text evidence="3">The sequence shown here is derived from an EMBL/GenBank/DDBJ whole genome shotgun (WGS) entry which is preliminary data.</text>
</comment>
<feature type="domain" description="THUMP-like" evidence="1">
    <location>
        <begin position="323"/>
        <end position="392"/>
    </location>
</feature>
<dbReference type="Pfam" id="PF22013">
    <property type="entry name" value="PG_1098_Fer"/>
    <property type="match status" value="1"/>
</dbReference>
<keyword evidence="4" id="KW-1185">Reference proteome</keyword>
<dbReference type="Pfam" id="PF18096">
    <property type="entry name" value="Thump_like"/>
    <property type="match status" value="1"/>
</dbReference>
<dbReference type="Gene3D" id="3.40.50.150">
    <property type="entry name" value="Vaccinia Virus protein VP39"/>
    <property type="match status" value="1"/>
</dbReference>
<gene>
    <name evidence="3" type="ORF">GCM10010976_20200</name>
</gene>
<accession>A0A917GK16</accession>
<dbReference type="InterPro" id="IPR029063">
    <property type="entry name" value="SAM-dependent_MTases_sf"/>
</dbReference>
<reference evidence="3" key="2">
    <citation type="submission" date="2020-09" db="EMBL/GenBank/DDBJ databases">
        <authorList>
            <person name="Sun Q."/>
            <person name="Zhou Y."/>
        </authorList>
    </citation>
    <scope>NUCLEOTIDE SEQUENCE</scope>
    <source>
        <strain evidence="3">CGMCC 1.12751</strain>
    </source>
</reference>
<dbReference type="InterPro" id="IPR041497">
    <property type="entry name" value="Thump-like"/>
</dbReference>
<feature type="domain" description="PG-1098 ferredoxin-like" evidence="2">
    <location>
        <begin position="280"/>
        <end position="322"/>
    </location>
</feature>